<evidence type="ECO:0000313" key="1">
    <source>
        <dbReference type="EMBL" id="KAI0524697.1"/>
    </source>
</evidence>
<reference evidence="1" key="1">
    <citation type="journal article" date="2022" name="Front. Genet.">
        <title>Chromosome-Scale Assembly of the Dendrobium nobile Genome Provides Insights Into the Molecular Mechanism of the Biosynthesis of the Medicinal Active Ingredient of Dendrobium.</title>
        <authorList>
            <person name="Xu Q."/>
            <person name="Niu S.-C."/>
            <person name="Li K.-L."/>
            <person name="Zheng P.-J."/>
            <person name="Zhang X.-J."/>
            <person name="Jia Y."/>
            <person name="Liu Y."/>
            <person name="Niu Y.-X."/>
            <person name="Yu L.-H."/>
            <person name="Chen D.-F."/>
            <person name="Zhang G.-Q."/>
        </authorList>
    </citation>
    <scope>NUCLEOTIDE SEQUENCE</scope>
    <source>
        <tissue evidence="1">Leaf</tissue>
    </source>
</reference>
<protein>
    <submittedName>
        <fullName evidence="1">Uncharacterized protein</fullName>
    </submittedName>
</protein>
<comment type="caution">
    <text evidence="1">The sequence shown here is derived from an EMBL/GenBank/DDBJ whole genome shotgun (WGS) entry which is preliminary data.</text>
</comment>
<accession>A0A8T3C4S9</accession>
<evidence type="ECO:0000313" key="2">
    <source>
        <dbReference type="Proteomes" id="UP000829196"/>
    </source>
</evidence>
<gene>
    <name evidence="1" type="ORF">KFK09_004079</name>
</gene>
<keyword evidence="2" id="KW-1185">Reference proteome</keyword>
<dbReference type="AlphaFoldDB" id="A0A8T3C4S9"/>
<dbReference type="EMBL" id="JAGYWB010000004">
    <property type="protein sequence ID" value="KAI0524697.1"/>
    <property type="molecule type" value="Genomic_DNA"/>
</dbReference>
<proteinExistence type="predicted"/>
<organism evidence="1 2">
    <name type="scientific">Dendrobium nobile</name>
    <name type="common">Orchid</name>
    <dbReference type="NCBI Taxonomy" id="94219"/>
    <lineage>
        <taxon>Eukaryota</taxon>
        <taxon>Viridiplantae</taxon>
        <taxon>Streptophyta</taxon>
        <taxon>Embryophyta</taxon>
        <taxon>Tracheophyta</taxon>
        <taxon>Spermatophyta</taxon>
        <taxon>Magnoliopsida</taxon>
        <taxon>Liliopsida</taxon>
        <taxon>Asparagales</taxon>
        <taxon>Orchidaceae</taxon>
        <taxon>Epidendroideae</taxon>
        <taxon>Malaxideae</taxon>
        <taxon>Dendrobiinae</taxon>
        <taxon>Dendrobium</taxon>
    </lineage>
</organism>
<name>A0A8T3C4S9_DENNO</name>
<dbReference type="Proteomes" id="UP000829196">
    <property type="component" value="Unassembled WGS sequence"/>
</dbReference>
<sequence length="55" mass="6476">MFLPSTTKIIYLPEGMSCLKILSIKTTFQKIQRETIEIESYNITKNQNIYEFLNS</sequence>